<comment type="caution">
    <text evidence="5">The sequence shown here is derived from an EMBL/GenBank/DDBJ whole genome shotgun (WGS) entry which is preliminary data.</text>
</comment>
<feature type="domain" description="N-acetyltransferase" evidence="4">
    <location>
        <begin position="15"/>
        <end position="178"/>
    </location>
</feature>
<gene>
    <name evidence="5" type="ORF">GGQ61_001554</name>
</gene>
<sequence>MCAIELEPVITTQRLRLRKPRRADAARLAVYANDFDVARMTTGMPYPYGVEHAEGFLEKAGEADPAREAVFVIDHPEHGAIGVLGFDARDGGEREIGYWVGRPHWGQGYATEAASGALVWAHRTWGRRYMHAGHFADNPASGQVLCNAGFLYTGDVEMRPSIARGGLATATRMMVWLA</sequence>
<evidence type="ECO:0000256" key="3">
    <source>
        <dbReference type="ARBA" id="ARBA00038502"/>
    </source>
</evidence>
<dbReference type="InterPro" id="IPR051531">
    <property type="entry name" value="N-acetyltransferase"/>
</dbReference>
<dbReference type="InterPro" id="IPR000182">
    <property type="entry name" value="GNAT_dom"/>
</dbReference>
<dbReference type="EMBL" id="JACIDK010000002">
    <property type="protein sequence ID" value="MBB3890837.1"/>
    <property type="molecule type" value="Genomic_DNA"/>
</dbReference>
<keyword evidence="2" id="KW-0012">Acyltransferase</keyword>
<proteinExistence type="inferred from homology"/>
<keyword evidence="6" id="KW-1185">Reference proteome</keyword>
<dbReference type="Proteomes" id="UP000530564">
    <property type="component" value="Unassembled WGS sequence"/>
</dbReference>
<dbReference type="AlphaFoldDB" id="A0A840A0F0"/>
<dbReference type="PANTHER" id="PTHR43792:SF8">
    <property type="entry name" value="[RIBOSOMAL PROTEIN US5]-ALANINE N-ACETYLTRANSFERASE"/>
    <property type="match status" value="1"/>
</dbReference>
<reference evidence="5 6" key="1">
    <citation type="submission" date="2020-08" db="EMBL/GenBank/DDBJ databases">
        <title>Genomic Encyclopedia of Type Strains, Phase IV (KMG-IV): sequencing the most valuable type-strain genomes for metagenomic binning, comparative biology and taxonomic classification.</title>
        <authorList>
            <person name="Goeker M."/>
        </authorList>
    </citation>
    <scope>NUCLEOTIDE SEQUENCE [LARGE SCALE GENOMIC DNA]</scope>
    <source>
        <strain evidence="5 6">DSM 21793</strain>
    </source>
</reference>
<evidence type="ECO:0000256" key="1">
    <source>
        <dbReference type="ARBA" id="ARBA00022679"/>
    </source>
</evidence>
<evidence type="ECO:0000313" key="6">
    <source>
        <dbReference type="Proteomes" id="UP000530564"/>
    </source>
</evidence>
<dbReference type="Gene3D" id="3.40.630.30">
    <property type="match status" value="1"/>
</dbReference>
<dbReference type="PANTHER" id="PTHR43792">
    <property type="entry name" value="GNAT FAMILY, PUTATIVE (AFU_ORTHOLOGUE AFUA_3G00765)-RELATED-RELATED"/>
    <property type="match status" value="1"/>
</dbReference>
<evidence type="ECO:0000259" key="4">
    <source>
        <dbReference type="PROSITE" id="PS51186"/>
    </source>
</evidence>
<name>A0A840A0F0_9CAUL</name>
<dbReference type="GO" id="GO:0016747">
    <property type="term" value="F:acyltransferase activity, transferring groups other than amino-acyl groups"/>
    <property type="evidence" value="ECO:0007669"/>
    <property type="project" value="InterPro"/>
</dbReference>
<dbReference type="RefSeq" id="WP_183771265.1">
    <property type="nucleotide sequence ID" value="NZ_JACIDK010000002.1"/>
</dbReference>
<protein>
    <submittedName>
        <fullName evidence="5">RimJ/RimL family protein N-acetyltransferase</fullName>
    </submittedName>
</protein>
<organism evidence="5 6">
    <name type="scientific">Phenylobacterium haematophilum</name>
    <dbReference type="NCBI Taxonomy" id="98513"/>
    <lineage>
        <taxon>Bacteria</taxon>
        <taxon>Pseudomonadati</taxon>
        <taxon>Pseudomonadota</taxon>
        <taxon>Alphaproteobacteria</taxon>
        <taxon>Caulobacterales</taxon>
        <taxon>Caulobacteraceae</taxon>
        <taxon>Phenylobacterium</taxon>
    </lineage>
</organism>
<dbReference type="Pfam" id="PF13302">
    <property type="entry name" value="Acetyltransf_3"/>
    <property type="match status" value="1"/>
</dbReference>
<dbReference type="InterPro" id="IPR016181">
    <property type="entry name" value="Acyl_CoA_acyltransferase"/>
</dbReference>
<keyword evidence="1 5" id="KW-0808">Transferase</keyword>
<evidence type="ECO:0000256" key="2">
    <source>
        <dbReference type="ARBA" id="ARBA00023315"/>
    </source>
</evidence>
<comment type="similarity">
    <text evidence="3">Belongs to the acetyltransferase family. RimJ subfamily.</text>
</comment>
<accession>A0A840A0F0</accession>
<dbReference type="SUPFAM" id="SSF55729">
    <property type="entry name" value="Acyl-CoA N-acyltransferases (Nat)"/>
    <property type="match status" value="1"/>
</dbReference>
<dbReference type="PROSITE" id="PS51186">
    <property type="entry name" value="GNAT"/>
    <property type="match status" value="1"/>
</dbReference>
<evidence type="ECO:0000313" key="5">
    <source>
        <dbReference type="EMBL" id="MBB3890837.1"/>
    </source>
</evidence>